<dbReference type="OrthoDB" id="2412924at2759"/>
<protein>
    <submittedName>
        <fullName evidence="1">19890_t:CDS:1</fullName>
    </submittedName>
</protein>
<sequence>IEVLNFQNIIDLKKYINYPEKTNIYDILNYQKILNLATNLKSAENESDEDDSTEIYLITHQETLNIIELIEQYIVQQDLAEVAQDKYDETLLKLQKEIRKF</sequence>
<keyword evidence="2" id="KW-1185">Reference proteome</keyword>
<evidence type="ECO:0000313" key="2">
    <source>
        <dbReference type="Proteomes" id="UP000789396"/>
    </source>
</evidence>
<accession>A0A9N9JTW3</accession>
<evidence type="ECO:0000313" key="1">
    <source>
        <dbReference type="EMBL" id="CAG8795893.1"/>
    </source>
</evidence>
<gene>
    <name evidence="1" type="ORF">RFULGI_LOCUS17225</name>
</gene>
<comment type="caution">
    <text evidence="1">The sequence shown here is derived from an EMBL/GenBank/DDBJ whole genome shotgun (WGS) entry which is preliminary data.</text>
</comment>
<reference evidence="1" key="1">
    <citation type="submission" date="2021-06" db="EMBL/GenBank/DDBJ databases">
        <authorList>
            <person name="Kallberg Y."/>
            <person name="Tangrot J."/>
            <person name="Rosling A."/>
        </authorList>
    </citation>
    <scope>NUCLEOTIDE SEQUENCE</scope>
    <source>
        <strain evidence="1">IN212</strain>
    </source>
</reference>
<dbReference type="EMBL" id="CAJVPZ010066160">
    <property type="protein sequence ID" value="CAG8795893.1"/>
    <property type="molecule type" value="Genomic_DNA"/>
</dbReference>
<organism evidence="1 2">
    <name type="scientific">Racocetra fulgida</name>
    <dbReference type="NCBI Taxonomy" id="60492"/>
    <lineage>
        <taxon>Eukaryota</taxon>
        <taxon>Fungi</taxon>
        <taxon>Fungi incertae sedis</taxon>
        <taxon>Mucoromycota</taxon>
        <taxon>Glomeromycotina</taxon>
        <taxon>Glomeromycetes</taxon>
        <taxon>Diversisporales</taxon>
        <taxon>Gigasporaceae</taxon>
        <taxon>Racocetra</taxon>
    </lineage>
</organism>
<feature type="non-terminal residue" evidence="1">
    <location>
        <position position="1"/>
    </location>
</feature>
<proteinExistence type="predicted"/>
<dbReference type="AlphaFoldDB" id="A0A9N9JTW3"/>
<dbReference type="Proteomes" id="UP000789396">
    <property type="component" value="Unassembled WGS sequence"/>
</dbReference>
<name>A0A9N9JTW3_9GLOM</name>